<keyword evidence="1" id="KW-0472">Membrane</keyword>
<dbReference type="KEGG" id="mmyr:MXMO3_03710"/>
<evidence type="ECO:0008006" key="4">
    <source>
        <dbReference type="Google" id="ProtNLM"/>
    </source>
</evidence>
<proteinExistence type="predicted"/>
<dbReference type="InterPro" id="IPR018678">
    <property type="entry name" value="DUF2160_TM"/>
</dbReference>
<dbReference type="AlphaFoldDB" id="A0A2R4MJR4"/>
<dbReference type="STRING" id="1122213.GCA_000423365_03376"/>
<evidence type="ECO:0000256" key="1">
    <source>
        <dbReference type="SAM" id="Phobius"/>
    </source>
</evidence>
<feature type="transmembrane region" description="Helical" evidence="1">
    <location>
        <begin position="50"/>
        <end position="67"/>
    </location>
</feature>
<dbReference type="EMBL" id="CP021332">
    <property type="protein sequence ID" value="AVX06213.1"/>
    <property type="molecule type" value="Genomic_DNA"/>
</dbReference>
<dbReference type="Proteomes" id="UP000258927">
    <property type="component" value="Plasmid pHL2708Y3"/>
</dbReference>
<feature type="transmembrane region" description="Helical" evidence="1">
    <location>
        <begin position="73"/>
        <end position="89"/>
    </location>
</feature>
<organism evidence="2 3">
    <name type="scientific">Maritalea myrionectae</name>
    <dbReference type="NCBI Taxonomy" id="454601"/>
    <lineage>
        <taxon>Bacteria</taxon>
        <taxon>Pseudomonadati</taxon>
        <taxon>Pseudomonadota</taxon>
        <taxon>Alphaproteobacteria</taxon>
        <taxon>Hyphomicrobiales</taxon>
        <taxon>Devosiaceae</taxon>
        <taxon>Maritalea</taxon>
    </lineage>
</organism>
<gene>
    <name evidence="2" type="ORF">MXMO3_03710</name>
</gene>
<protein>
    <recommendedName>
        <fullName evidence="4">Small integral membrane protein</fullName>
    </recommendedName>
</protein>
<keyword evidence="1" id="KW-1133">Transmembrane helix</keyword>
<evidence type="ECO:0000313" key="2">
    <source>
        <dbReference type="EMBL" id="AVX06213.1"/>
    </source>
</evidence>
<keyword evidence="2" id="KW-0614">Plasmid</keyword>
<keyword evidence="1" id="KW-0812">Transmembrane</keyword>
<reference evidence="2 3" key="1">
    <citation type="submission" date="2017-05" db="EMBL/GenBank/DDBJ databases">
        <title>Genome Analysis of Maritalea myrionectae HL2708#5.</title>
        <authorList>
            <consortium name="Cotde Inc.-PKNU"/>
            <person name="Jang D."/>
            <person name="Oh H.-M."/>
        </authorList>
    </citation>
    <scope>NUCLEOTIDE SEQUENCE [LARGE SCALE GENOMIC DNA]</scope>
    <source>
        <strain evidence="2 3">HL2708#5</strain>
        <plasmid evidence="3">phl2708y3</plasmid>
    </source>
</reference>
<dbReference type="Pfam" id="PF09928">
    <property type="entry name" value="DUF2160"/>
    <property type="match status" value="1"/>
</dbReference>
<geneLocation type="plasmid" evidence="3">
    <name>phl2708y3</name>
</geneLocation>
<accession>A0A2R4MJR4</accession>
<feature type="transmembrane region" description="Helical" evidence="1">
    <location>
        <begin position="6"/>
        <end position="29"/>
    </location>
</feature>
<sequence length="91" mass="10074">MSWMAWTWPTALLFIGIFSAMGVLTILEIKSPGGAERKGALGLVTTRGDRLFLSLLGSAYIFLAWLGFFGTPLWAPLVIAICWATFCFWKV</sequence>
<evidence type="ECO:0000313" key="3">
    <source>
        <dbReference type="Proteomes" id="UP000258927"/>
    </source>
</evidence>
<keyword evidence="3" id="KW-1185">Reference proteome</keyword>
<name>A0A2R4MJR4_9HYPH</name>